<dbReference type="InterPro" id="IPR002575">
    <property type="entry name" value="Aminoglycoside_PTrfase"/>
</dbReference>
<name>A0A7M4DDL9_9MICO</name>
<dbReference type="GO" id="GO:0016740">
    <property type="term" value="F:transferase activity"/>
    <property type="evidence" value="ECO:0007669"/>
    <property type="project" value="UniProtKB-KW"/>
</dbReference>
<evidence type="ECO:0000313" key="3">
    <source>
        <dbReference type="Proteomes" id="UP000419743"/>
    </source>
</evidence>
<sequence length="251" mass="27662">MADEETLAGGNVSEVVRVGATVRKPWTEATAHVHAFMDTVRDAGVDVPEVLGRDERGRQILEFVPGRLALGADPLTPVELTRVGRLVRAIHDAAAAFRPTPDAPWDIAIPAPGDDLICHNDLTPWNLLIGERWTFIDWDGAAPSTRLWDLAYSAQAFTLSDTTQAPAIAARRLAALVDGYAADPAVRTRLPDAIVRRTAAMYDLLETSHRCGREPWGSMFIAGHGDHWRAVHRYVARHREVWREALTPTLS</sequence>
<dbReference type="AlphaFoldDB" id="A0A7M4DDL9"/>
<gene>
    <name evidence="2" type="ORF">HALOF300_00208</name>
</gene>
<dbReference type="RefSeq" id="WP_156738791.1">
    <property type="nucleotide sequence ID" value="NZ_CACRYJ010000004.1"/>
</dbReference>
<dbReference type="SUPFAM" id="SSF56112">
    <property type="entry name" value="Protein kinase-like (PK-like)"/>
    <property type="match status" value="1"/>
</dbReference>
<comment type="caution">
    <text evidence="2">The sequence shown here is derived from an EMBL/GenBank/DDBJ whole genome shotgun (WGS) entry which is preliminary data.</text>
</comment>
<reference evidence="2 3" key="1">
    <citation type="submission" date="2019-11" db="EMBL/GenBank/DDBJ databases">
        <authorList>
            <person name="Criscuolo A."/>
        </authorList>
    </citation>
    <scope>NUCLEOTIDE SEQUENCE [LARGE SCALE GENOMIC DNA]</scope>
    <source>
        <strain evidence="2">CIP111667</strain>
    </source>
</reference>
<evidence type="ECO:0000259" key="1">
    <source>
        <dbReference type="Pfam" id="PF01636"/>
    </source>
</evidence>
<evidence type="ECO:0000313" key="2">
    <source>
        <dbReference type="EMBL" id="VZO34938.1"/>
    </source>
</evidence>
<proteinExistence type="predicted"/>
<accession>A0A7M4DDL9</accession>
<keyword evidence="3" id="KW-1185">Reference proteome</keyword>
<organism evidence="2 3">
    <name type="scientific">Occultella aeris</name>
    <dbReference type="NCBI Taxonomy" id="2761496"/>
    <lineage>
        <taxon>Bacteria</taxon>
        <taxon>Bacillati</taxon>
        <taxon>Actinomycetota</taxon>
        <taxon>Actinomycetes</taxon>
        <taxon>Micrococcales</taxon>
        <taxon>Ruaniaceae</taxon>
        <taxon>Occultella</taxon>
    </lineage>
</organism>
<keyword evidence="2" id="KW-0808">Transferase</keyword>
<dbReference type="Pfam" id="PF01636">
    <property type="entry name" value="APH"/>
    <property type="match status" value="1"/>
</dbReference>
<protein>
    <submittedName>
        <fullName evidence="2">Phosphotransferase enzyme family protein</fullName>
    </submittedName>
</protein>
<dbReference type="Gene3D" id="3.90.1200.10">
    <property type="match status" value="1"/>
</dbReference>
<dbReference type="EMBL" id="CACRYJ010000004">
    <property type="protein sequence ID" value="VZO34938.1"/>
    <property type="molecule type" value="Genomic_DNA"/>
</dbReference>
<dbReference type="Proteomes" id="UP000419743">
    <property type="component" value="Unassembled WGS sequence"/>
</dbReference>
<dbReference type="InterPro" id="IPR011009">
    <property type="entry name" value="Kinase-like_dom_sf"/>
</dbReference>
<feature type="domain" description="Aminoglycoside phosphotransferase" evidence="1">
    <location>
        <begin position="110"/>
        <end position="180"/>
    </location>
</feature>